<reference evidence="3" key="1">
    <citation type="submission" date="2022-07" db="EMBL/GenBank/DDBJ databases">
        <title>Genome Sequence of Leucocoprinus birnbaumii.</title>
        <authorList>
            <person name="Buettner E."/>
        </authorList>
    </citation>
    <scope>NUCLEOTIDE SEQUENCE</scope>
    <source>
        <strain evidence="3">VT141</strain>
    </source>
</reference>
<keyword evidence="4" id="KW-1185">Reference proteome</keyword>
<feature type="compositionally biased region" description="Basic and acidic residues" evidence="1">
    <location>
        <begin position="78"/>
        <end position="91"/>
    </location>
</feature>
<dbReference type="Pfam" id="PF18717">
    <property type="entry name" value="CxC4"/>
    <property type="match status" value="1"/>
</dbReference>
<dbReference type="InterPro" id="IPR040648">
    <property type="entry name" value="HMGXB3_CxC4"/>
</dbReference>
<evidence type="ECO:0000259" key="2">
    <source>
        <dbReference type="Pfam" id="PF18717"/>
    </source>
</evidence>
<dbReference type="PANTHER" id="PTHR34305:SF1">
    <property type="entry name" value="SWIM-TYPE DOMAIN-CONTAINING PROTEIN"/>
    <property type="match status" value="1"/>
</dbReference>
<dbReference type="PANTHER" id="PTHR34305">
    <property type="entry name" value="EXPRESSED PROTEIN"/>
    <property type="match status" value="1"/>
</dbReference>
<gene>
    <name evidence="3" type="ORF">NP233_g10745</name>
</gene>
<evidence type="ECO:0000313" key="4">
    <source>
        <dbReference type="Proteomes" id="UP001213000"/>
    </source>
</evidence>
<dbReference type="AlphaFoldDB" id="A0AAD5VHW9"/>
<sequence>MSLPNRSVLKTLAGYDSLEKYPGFPPSAKVSEASVSIYSRKKTLPEIVSPTKRTRAGDTKPRAKRVRRASSGSATQKKQRDTERQISHDDDLFSVDPELNASVFDFIGPDESPSDSPQLPDKTYSSSVFAEYVDAVNGACAGYDQIARNICVVQGWDVKRCQTTSHWYHLQFIDLNGVLKVACQCPINECLHKRYMREYYWEKFASNDMKYASEVPLALINCERIVGDMHKLVYSATTNSLSTPMNRALVTYEGLDSGEGKWTCSKDSRDLIRKNGFCAHIKQSRKDFARRFGLEVEDLIDGSSPNDEDPTVIRVSDELAVSYLPILPPIWAELPTDATLYPRARPIRELQDRHLFRLASDSTCSCSTSHRSHFDPSQPIFTNKATLYTLTGSFTCHIELQTCPHCPPARRKNIGPDLRELGIFNYNNVYLLTHELLDDYTNTFTSSETPFDSWCEMVANRYVYSPGASFMRKNTFRACWFAYARLQRLEGDFQCPDCGPHPDNVIWDGVSLSFGLGKLSGSLEPPTTTSSSSLICPDVKYFPKQQALPDSSLRKLLRKIITMEPLNKVAQKAVLNTSPQKTHAQQSQQAVERGSLFSRHYGIAAYHEGHKVPVVIKHFFNQIGAEESILQMVNRDGLHALEVFLESPRPATASALIIVPHLYHLLESGYDKKAGYQTSLLSISTWICNRAREVLDILLENSGPDLGLEHGMEATNTDWEVSGCYYSMPKIRERPVYPRLLHDQQREESQGGARDLAETTSAACGKYYSTYKKQRLTGGIMVAWCTHSISYGYHCMPGAEGRNDVFSAMITRWPKAPRRVIYDFACALGPYCLLREPSFFADTLFIIDNFHSRDHTKCAPACFASTYAELDPDFSTINTSAAECGNSLILRIRKSVSFMSERRAIIYTKVFLSIINRRKILKRLNATCQ</sequence>
<evidence type="ECO:0000313" key="3">
    <source>
        <dbReference type="EMBL" id="KAJ3560575.1"/>
    </source>
</evidence>
<dbReference type="EMBL" id="JANIEX010001146">
    <property type="protein sequence ID" value="KAJ3560575.1"/>
    <property type="molecule type" value="Genomic_DNA"/>
</dbReference>
<protein>
    <recommendedName>
        <fullName evidence="2">HMG domain-containing protein</fullName>
    </recommendedName>
</protein>
<feature type="domain" description="HMG" evidence="2">
    <location>
        <begin position="354"/>
        <end position="483"/>
    </location>
</feature>
<evidence type="ECO:0000256" key="1">
    <source>
        <dbReference type="SAM" id="MobiDB-lite"/>
    </source>
</evidence>
<dbReference type="Proteomes" id="UP001213000">
    <property type="component" value="Unassembled WGS sequence"/>
</dbReference>
<name>A0AAD5VHW9_9AGAR</name>
<feature type="region of interest" description="Disordered" evidence="1">
    <location>
        <begin position="44"/>
        <end position="91"/>
    </location>
</feature>
<comment type="caution">
    <text evidence="3">The sequence shown here is derived from an EMBL/GenBank/DDBJ whole genome shotgun (WGS) entry which is preliminary data.</text>
</comment>
<organism evidence="3 4">
    <name type="scientific">Leucocoprinus birnbaumii</name>
    <dbReference type="NCBI Taxonomy" id="56174"/>
    <lineage>
        <taxon>Eukaryota</taxon>
        <taxon>Fungi</taxon>
        <taxon>Dikarya</taxon>
        <taxon>Basidiomycota</taxon>
        <taxon>Agaricomycotina</taxon>
        <taxon>Agaricomycetes</taxon>
        <taxon>Agaricomycetidae</taxon>
        <taxon>Agaricales</taxon>
        <taxon>Agaricineae</taxon>
        <taxon>Agaricaceae</taxon>
        <taxon>Leucocoprinus</taxon>
    </lineage>
</organism>
<proteinExistence type="predicted"/>
<accession>A0AAD5VHW9</accession>